<evidence type="ECO:0000313" key="4">
    <source>
        <dbReference type="EMBL" id="PWQ95006.1"/>
    </source>
</evidence>
<dbReference type="PRINTS" id="PR00080">
    <property type="entry name" value="SDRFAMILY"/>
</dbReference>
<dbReference type="AlphaFoldDB" id="A0A317C8Y6"/>
<proteinExistence type="inferred from homology"/>
<dbReference type="Pfam" id="PF00106">
    <property type="entry name" value="adh_short"/>
    <property type="match status" value="1"/>
</dbReference>
<organism evidence="4 5">
    <name type="scientific">Leucothrix arctica</name>
    <dbReference type="NCBI Taxonomy" id="1481894"/>
    <lineage>
        <taxon>Bacteria</taxon>
        <taxon>Pseudomonadati</taxon>
        <taxon>Pseudomonadota</taxon>
        <taxon>Gammaproteobacteria</taxon>
        <taxon>Thiotrichales</taxon>
        <taxon>Thiotrichaceae</taxon>
        <taxon>Leucothrix</taxon>
    </lineage>
</organism>
<gene>
    <name evidence="4" type="ORF">DKT75_13815</name>
</gene>
<reference evidence="4 5" key="1">
    <citation type="submission" date="2018-05" db="EMBL/GenBank/DDBJ databases">
        <title>Leucothrix arctica sp. nov., isolated from Arctic seawater.</title>
        <authorList>
            <person name="Choi A."/>
            <person name="Baek K."/>
        </authorList>
    </citation>
    <scope>NUCLEOTIDE SEQUENCE [LARGE SCALE GENOMIC DNA]</scope>
    <source>
        <strain evidence="4 5">IMCC9719</strain>
    </source>
</reference>
<dbReference type="Proteomes" id="UP000245506">
    <property type="component" value="Unassembled WGS sequence"/>
</dbReference>
<evidence type="ECO:0000256" key="3">
    <source>
        <dbReference type="RuleBase" id="RU000363"/>
    </source>
</evidence>
<comment type="caution">
    <text evidence="4">The sequence shown here is derived from an EMBL/GenBank/DDBJ whole genome shotgun (WGS) entry which is preliminary data.</text>
</comment>
<keyword evidence="2" id="KW-0560">Oxidoreductase</keyword>
<accession>A0A317C8Y6</accession>
<protein>
    <submittedName>
        <fullName evidence="4">Short-chain dehydrogenase</fullName>
    </submittedName>
</protein>
<dbReference type="PROSITE" id="PS00061">
    <property type="entry name" value="ADH_SHORT"/>
    <property type="match status" value="1"/>
</dbReference>
<evidence type="ECO:0000256" key="1">
    <source>
        <dbReference type="ARBA" id="ARBA00006484"/>
    </source>
</evidence>
<dbReference type="OrthoDB" id="335726at2"/>
<dbReference type="PANTHER" id="PTHR44196:SF1">
    <property type="entry name" value="DEHYDROGENASE_REDUCTASE SDR FAMILY MEMBER 7B"/>
    <property type="match status" value="1"/>
</dbReference>
<dbReference type="Gene3D" id="3.40.50.720">
    <property type="entry name" value="NAD(P)-binding Rossmann-like Domain"/>
    <property type="match status" value="1"/>
</dbReference>
<name>A0A317C8Y6_9GAMM</name>
<dbReference type="PANTHER" id="PTHR44196">
    <property type="entry name" value="DEHYDROGENASE/REDUCTASE SDR FAMILY MEMBER 7B"/>
    <property type="match status" value="1"/>
</dbReference>
<dbReference type="InterPro" id="IPR036291">
    <property type="entry name" value="NAD(P)-bd_dom_sf"/>
</dbReference>
<dbReference type="SUPFAM" id="SSF51735">
    <property type="entry name" value="NAD(P)-binding Rossmann-fold domains"/>
    <property type="match status" value="1"/>
</dbReference>
<dbReference type="InterPro" id="IPR020904">
    <property type="entry name" value="Sc_DH/Rdtase_CS"/>
</dbReference>
<sequence>MKTILITGATGGIGQALSLVYANAGVRLILLARQEQQLHQLSEACRTKGADVVFFSLDFKNTNDVLMLSTSIVEQFEIDLCISNAGLTSSTVDNVVEPWGNIEQLIDINLTAALAVVHPIVLDMQARKSGQVAYVSSLAAYYGMSLTPAYSASKAGLKAYAEAMRVLLKPSLVSVTLVTPGFVETKMSDQFTGSKPFMISPEQAAIKIKKGLDRHAKVISFPWVLSLGIRVLSCLPASIADRIMVLLRY</sequence>
<dbReference type="GO" id="GO:0016020">
    <property type="term" value="C:membrane"/>
    <property type="evidence" value="ECO:0007669"/>
    <property type="project" value="TreeGrafter"/>
</dbReference>
<dbReference type="InterPro" id="IPR002347">
    <property type="entry name" value="SDR_fam"/>
</dbReference>
<dbReference type="EMBL" id="QGKL01000037">
    <property type="protein sequence ID" value="PWQ95006.1"/>
    <property type="molecule type" value="Genomic_DNA"/>
</dbReference>
<keyword evidence="5" id="KW-1185">Reference proteome</keyword>
<evidence type="ECO:0000313" key="5">
    <source>
        <dbReference type="Proteomes" id="UP000245506"/>
    </source>
</evidence>
<evidence type="ECO:0000256" key="2">
    <source>
        <dbReference type="ARBA" id="ARBA00023002"/>
    </source>
</evidence>
<dbReference type="GO" id="GO:0016491">
    <property type="term" value="F:oxidoreductase activity"/>
    <property type="evidence" value="ECO:0007669"/>
    <property type="project" value="UniProtKB-KW"/>
</dbReference>
<dbReference type="RefSeq" id="WP_109824028.1">
    <property type="nucleotide sequence ID" value="NZ_QGKL01000037.1"/>
</dbReference>
<comment type="similarity">
    <text evidence="1 3">Belongs to the short-chain dehydrogenases/reductases (SDR) family.</text>
</comment>
<dbReference type="PRINTS" id="PR00081">
    <property type="entry name" value="GDHRDH"/>
</dbReference>